<dbReference type="EMBL" id="VSSQ01122620">
    <property type="protein sequence ID" value="MPN54418.1"/>
    <property type="molecule type" value="Genomic_DNA"/>
</dbReference>
<name>A0A645ISR2_9ZZZZ</name>
<proteinExistence type="predicted"/>
<organism evidence="1">
    <name type="scientific">bioreactor metagenome</name>
    <dbReference type="NCBI Taxonomy" id="1076179"/>
    <lineage>
        <taxon>unclassified sequences</taxon>
        <taxon>metagenomes</taxon>
        <taxon>ecological metagenomes</taxon>
    </lineage>
</organism>
<protein>
    <submittedName>
        <fullName evidence="1">Uncharacterized protein</fullName>
    </submittedName>
</protein>
<dbReference type="AlphaFoldDB" id="A0A645ISR2"/>
<comment type="caution">
    <text evidence="1">The sequence shown here is derived from an EMBL/GenBank/DDBJ whole genome shotgun (WGS) entry which is preliminary data.</text>
</comment>
<gene>
    <name evidence="1" type="ORF">SDC9_202088</name>
</gene>
<sequence length="124" mass="13594">MRAGYAEELERRRLAAFFVQAEGGADAIANVASFELLRIVLDKLQSGAALEPKELAAASTALAAYQRNRISERRDDAARDYAAREAEYQARILQLEKQLAERAGASSGLTVDTLKKIEEKLGLL</sequence>
<reference evidence="1" key="1">
    <citation type="submission" date="2019-08" db="EMBL/GenBank/DDBJ databases">
        <authorList>
            <person name="Kucharzyk K."/>
            <person name="Murdoch R.W."/>
            <person name="Higgins S."/>
            <person name="Loffler F."/>
        </authorList>
    </citation>
    <scope>NUCLEOTIDE SEQUENCE</scope>
</reference>
<accession>A0A645ISR2</accession>
<evidence type="ECO:0000313" key="1">
    <source>
        <dbReference type="EMBL" id="MPN54418.1"/>
    </source>
</evidence>